<gene>
    <name evidence="1" type="ORF">GL267_08990</name>
</gene>
<reference evidence="1" key="1">
    <citation type="submission" date="2019-11" db="EMBL/GenBank/DDBJ databases">
        <title>Acidithiobacillus ferrianus sp. nov.: a facultatively anaerobic and extremely acidophilic chemolithoautotroph.</title>
        <authorList>
            <person name="Norris P.R."/>
            <person name="Falagan C."/>
            <person name="Moya-Beltran A."/>
            <person name="Castro M."/>
            <person name="Quatrini R."/>
            <person name="Johnson D.B."/>
        </authorList>
    </citation>
    <scope>NUCLEOTIDE SEQUENCE [LARGE SCALE GENOMIC DNA]</scope>
    <source>
        <strain evidence="1">MG</strain>
    </source>
</reference>
<proteinExistence type="predicted"/>
<evidence type="ECO:0000313" key="1">
    <source>
        <dbReference type="EMBL" id="NDU42771.1"/>
    </source>
</evidence>
<organism evidence="1">
    <name type="scientific">Acidithiobacillus ferrianus</name>
    <dbReference type="NCBI Taxonomy" id="2678518"/>
    <lineage>
        <taxon>Bacteria</taxon>
        <taxon>Pseudomonadati</taxon>
        <taxon>Pseudomonadota</taxon>
        <taxon>Acidithiobacillia</taxon>
        <taxon>Acidithiobacillales</taxon>
        <taxon>Acidithiobacillaceae</taxon>
        <taxon>Acidithiobacillus</taxon>
    </lineage>
</organism>
<protein>
    <submittedName>
        <fullName evidence="1">Uncharacterized protein</fullName>
    </submittedName>
</protein>
<dbReference type="RefSeq" id="WP_163098003.1">
    <property type="nucleotide sequence ID" value="NZ_CP127523.1"/>
</dbReference>
<name>A0A845UA51_9PROT</name>
<dbReference type="EMBL" id="WNJL01000034">
    <property type="protein sequence ID" value="NDU42771.1"/>
    <property type="molecule type" value="Genomic_DNA"/>
</dbReference>
<accession>A0A845UA51</accession>
<comment type="caution">
    <text evidence="1">The sequence shown here is derived from an EMBL/GenBank/DDBJ whole genome shotgun (WGS) entry which is preliminary data.</text>
</comment>
<dbReference type="AlphaFoldDB" id="A0A845UA51"/>
<sequence>MLSSIAVQVPGIHASKAHRDHMTTRSLEHRDRGNYLGKIFTIDPWGSKDSSNIHDETPISIKDETAGVKSLWNTLTDGETVDTTSAMTLVEDNQSLGNDIAQDRIKLLVQKYQNPSDYSEISARLEILGNELLKHSPRVTIGQVIALENTKQLMVKAAAEISSIFERYNVVE</sequence>